<comment type="caution">
    <text evidence="3">The sequence shown here is derived from an EMBL/GenBank/DDBJ whole genome shotgun (WGS) entry which is preliminary data.</text>
</comment>
<evidence type="ECO:0000313" key="3">
    <source>
        <dbReference type="EMBL" id="PQA86836.1"/>
    </source>
</evidence>
<feature type="region of interest" description="Disordered" evidence="1">
    <location>
        <begin position="112"/>
        <end position="135"/>
    </location>
</feature>
<dbReference type="InterPro" id="IPR027275">
    <property type="entry name" value="PRC-brl_dom"/>
</dbReference>
<gene>
    <name evidence="3" type="ORF">CW354_15260</name>
</gene>
<accession>A0A2S7K2X2</accession>
<dbReference type="Proteomes" id="UP000239504">
    <property type="component" value="Unassembled WGS sequence"/>
</dbReference>
<feature type="region of interest" description="Disordered" evidence="1">
    <location>
        <begin position="1"/>
        <end position="44"/>
    </location>
</feature>
<sequence>MGSPSSSGPAPTPPSPSGRTNISPASRCFKQRGPAPGAEKAACEPFQSSIRSGERSAGAAVNRVSDWKGRFVMNKLLLSTAAFALLTPMAASAGEKPKTDAAKTETQAEMKANADMNAYDKDKHDKDKAKKDKTAGAEMTNDAAVIYMPAASLSAKELLGEGIEGANGERIARIDDIVIDKNGRAEDVVFLSGGIFGLGGKRGALDYRAVDIDVNRDYEPDVHASLNEEGIKAVAEFKTDKMNDYSLASELLGAELELTPGGEGATDVVINDIIFDADGDVEYLLVQKTAIGPIGAGDKYAVAYNKLTVAQGDGGLVLDMSEDELNAAPIFAMKRSGVEKAWDKTRQGVKDAAEKTGDAIEDAVD</sequence>
<feature type="domain" description="PRC-barrel" evidence="2">
    <location>
        <begin position="154"/>
        <end position="215"/>
    </location>
</feature>
<dbReference type="EMBL" id="PJCH01000011">
    <property type="protein sequence ID" value="PQA86836.1"/>
    <property type="molecule type" value="Genomic_DNA"/>
</dbReference>
<dbReference type="Pfam" id="PF05239">
    <property type="entry name" value="PRC"/>
    <property type="match status" value="1"/>
</dbReference>
<dbReference type="OrthoDB" id="8481750at2"/>
<dbReference type="SUPFAM" id="SSF50346">
    <property type="entry name" value="PRC-barrel domain"/>
    <property type="match status" value="1"/>
</dbReference>
<dbReference type="PANTHER" id="PTHR36505">
    <property type="entry name" value="BLR1072 PROTEIN"/>
    <property type="match status" value="1"/>
</dbReference>
<feature type="compositionally biased region" description="Basic and acidic residues" evidence="1">
    <location>
        <begin position="118"/>
        <end position="135"/>
    </location>
</feature>
<dbReference type="PANTHER" id="PTHR36505:SF1">
    <property type="entry name" value="BLR1072 PROTEIN"/>
    <property type="match status" value="1"/>
</dbReference>
<dbReference type="Gene3D" id="2.30.30.240">
    <property type="entry name" value="PRC-barrel domain"/>
    <property type="match status" value="2"/>
</dbReference>
<name>A0A2S7K2X2_9PROT</name>
<reference evidence="3 4" key="1">
    <citation type="submission" date="2017-12" db="EMBL/GenBank/DDBJ databases">
        <authorList>
            <person name="Hurst M.R.H."/>
        </authorList>
    </citation>
    <scope>NUCLEOTIDE SEQUENCE [LARGE SCALE GENOMIC DNA]</scope>
    <source>
        <strain evidence="3 4">SY-3-19</strain>
    </source>
</reference>
<organism evidence="3 4">
    <name type="scientific">Hyphococcus luteus</name>
    <dbReference type="NCBI Taxonomy" id="2058213"/>
    <lineage>
        <taxon>Bacteria</taxon>
        <taxon>Pseudomonadati</taxon>
        <taxon>Pseudomonadota</taxon>
        <taxon>Alphaproteobacteria</taxon>
        <taxon>Parvularculales</taxon>
        <taxon>Parvularculaceae</taxon>
        <taxon>Hyphococcus</taxon>
    </lineage>
</organism>
<keyword evidence="4" id="KW-1185">Reference proteome</keyword>
<evidence type="ECO:0000256" key="1">
    <source>
        <dbReference type="SAM" id="MobiDB-lite"/>
    </source>
</evidence>
<evidence type="ECO:0000259" key="2">
    <source>
        <dbReference type="Pfam" id="PF05239"/>
    </source>
</evidence>
<dbReference type="AlphaFoldDB" id="A0A2S7K2X2"/>
<protein>
    <recommendedName>
        <fullName evidence="2">PRC-barrel domain-containing protein</fullName>
    </recommendedName>
</protein>
<proteinExistence type="predicted"/>
<evidence type="ECO:0000313" key="4">
    <source>
        <dbReference type="Proteomes" id="UP000239504"/>
    </source>
</evidence>
<dbReference type="InterPro" id="IPR011033">
    <property type="entry name" value="PRC_barrel-like_sf"/>
</dbReference>